<feature type="compositionally biased region" description="Pro residues" evidence="1">
    <location>
        <begin position="377"/>
        <end position="389"/>
    </location>
</feature>
<name>A0AAI8Z6V0_9PEZI</name>
<feature type="region of interest" description="Disordered" evidence="1">
    <location>
        <begin position="233"/>
        <end position="431"/>
    </location>
</feature>
<feature type="compositionally biased region" description="Pro residues" evidence="1">
    <location>
        <begin position="268"/>
        <end position="282"/>
    </location>
</feature>
<reference evidence="2" key="1">
    <citation type="submission" date="2023-11" db="EMBL/GenBank/DDBJ databases">
        <authorList>
            <person name="Alioto T."/>
            <person name="Alioto T."/>
            <person name="Gomez Garrido J."/>
        </authorList>
    </citation>
    <scope>NUCLEOTIDE SEQUENCE</scope>
</reference>
<comment type="caution">
    <text evidence="2">The sequence shown here is derived from an EMBL/GenBank/DDBJ whole genome shotgun (WGS) entry which is preliminary data.</text>
</comment>
<feature type="compositionally biased region" description="Low complexity" evidence="1">
    <location>
        <begin position="283"/>
        <end position="298"/>
    </location>
</feature>
<feature type="compositionally biased region" description="Polar residues" evidence="1">
    <location>
        <begin position="52"/>
        <end position="63"/>
    </location>
</feature>
<dbReference type="EMBL" id="CAVMBE010000088">
    <property type="protein sequence ID" value="CAK4033537.1"/>
    <property type="molecule type" value="Genomic_DNA"/>
</dbReference>
<feature type="compositionally biased region" description="Pro residues" evidence="1">
    <location>
        <begin position="339"/>
        <end position="348"/>
    </location>
</feature>
<dbReference type="AlphaFoldDB" id="A0AAI8Z6V0"/>
<gene>
    <name evidence="2" type="ORF">LECACI_7A008695</name>
</gene>
<feature type="compositionally biased region" description="Pro residues" evidence="1">
    <location>
        <begin position="244"/>
        <end position="258"/>
    </location>
</feature>
<accession>A0AAI8Z6V0</accession>
<organism evidence="2 3">
    <name type="scientific">Lecanosticta acicola</name>
    <dbReference type="NCBI Taxonomy" id="111012"/>
    <lineage>
        <taxon>Eukaryota</taxon>
        <taxon>Fungi</taxon>
        <taxon>Dikarya</taxon>
        <taxon>Ascomycota</taxon>
        <taxon>Pezizomycotina</taxon>
        <taxon>Dothideomycetes</taxon>
        <taxon>Dothideomycetidae</taxon>
        <taxon>Mycosphaerellales</taxon>
        <taxon>Mycosphaerellaceae</taxon>
        <taxon>Lecanosticta</taxon>
    </lineage>
</organism>
<feature type="region of interest" description="Disordered" evidence="1">
    <location>
        <begin position="1"/>
        <end position="76"/>
    </location>
</feature>
<sequence length="806" mass="89183">MDSPSSSGRRRTSRRKSGDNNVLKQKLQTITISDNSDDAPPPKAGGKGGPVVSTTPGRFTRSSLGKGKALAHDTLDDDDEDQVLEYEFTSEDEVIDGEDELDDVNSVITLSSDDSDDLEFDIPSRPWKLFSLGERKEWELMYANVATRPIGGSWETTENYQREKDEEMQSYLEDHPLDTWVIPRDLALNTYHHALERARWRTLGIPIYQPASETMSGGLSGPQIQSALNVPRNKYPREPQSAVPRPPPPGPPSGPPPQQQHAQQMPPRQQPPLPPPGPPSHGPAPGYAPGYPPYAARQGPPPPPASGNLLPPQHYVAQPMHMQPGMGRPVGAPQTIPYGMPPNFPPHGLPSSFPPSESTRRPTGGGVRQKRETPINSTPPPPPPTPPYPARQRPGPASASASAEKKESTHASIKIAKPARQRVQRRQAEAEEFPWTRTLIDFPQEKAKAKWDDTIYDAEELAEMDAVRARNVPIIDDLDAKVQEQQRIARQAKKKKDKDGEKGDETEDDSKEKKKMQRGQRKGESGGDPYHSGAFAFASEEDEQKAVSMGFKAPDEAIEAGKAGKHELDELAKIKICWNPGKKGMTENLEQVKFSVKDTVVTRKQLGQVKILTHRAAECVIDFCPDLLWRGMLLRICSEGGHGNKDVRDRFCYNGCYCDKATITKRISAALGQKQQQPKSKGYGDGEWEWYEENVKDFAKYIDYFGKRSSHRNMLKIQMQGEKRKQKMKERAEQETKDSGSGGEGPSSRKPSKRAKLDDGKDTDDAAAESDAMDVDVDGDGQESDGSDDSNAVSIQDSDILDKMED</sequence>
<feature type="compositionally biased region" description="Acidic residues" evidence="1">
    <location>
        <begin position="765"/>
        <end position="788"/>
    </location>
</feature>
<evidence type="ECO:0000256" key="1">
    <source>
        <dbReference type="SAM" id="MobiDB-lite"/>
    </source>
</evidence>
<protein>
    <submittedName>
        <fullName evidence="2">Uncharacterized protein</fullName>
    </submittedName>
</protein>
<feature type="compositionally biased region" description="Basic and acidic residues" evidence="1">
    <location>
        <begin position="755"/>
        <end position="764"/>
    </location>
</feature>
<feature type="compositionally biased region" description="Polar residues" evidence="1">
    <location>
        <begin position="19"/>
        <end position="34"/>
    </location>
</feature>
<keyword evidence="3" id="KW-1185">Reference proteome</keyword>
<dbReference type="Proteomes" id="UP001296104">
    <property type="component" value="Unassembled WGS sequence"/>
</dbReference>
<feature type="region of interest" description="Disordered" evidence="1">
    <location>
        <begin position="719"/>
        <end position="806"/>
    </location>
</feature>
<feature type="compositionally biased region" description="Basic and acidic residues" evidence="1">
    <location>
        <begin position="729"/>
        <end position="738"/>
    </location>
</feature>
<proteinExistence type="predicted"/>
<evidence type="ECO:0000313" key="2">
    <source>
        <dbReference type="EMBL" id="CAK4033537.1"/>
    </source>
</evidence>
<feature type="compositionally biased region" description="Low complexity" evidence="1">
    <location>
        <begin position="390"/>
        <end position="402"/>
    </location>
</feature>
<feature type="region of interest" description="Disordered" evidence="1">
    <location>
        <begin position="485"/>
        <end position="533"/>
    </location>
</feature>
<evidence type="ECO:0000313" key="3">
    <source>
        <dbReference type="Proteomes" id="UP001296104"/>
    </source>
</evidence>